<keyword evidence="6" id="KW-0472">Membrane</keyword>
<sequence>MSQLRLGHKMKWDVRGSLFCAVLFLLLLYCLSQRRPPVIPVTAITGLMDDSPSEIERAIPSVNTTESAEKGIQTLRIFGTHQLSKSIDNIFFIETSCASNKKQFDRRRPILKPRQACAIYSTAYHNPKRHVILIFTCPLLHNFYDESPPYVRAILDLPNFSMARVNLTEMYERSNLSVFPDGALHEAAYPVEHNADIIRILLVYVFGGTYMDLDFVSTRPLDDLGINYIGAEVDDAVATGAFNFEPKHPYLKEILGEMYQSYKPSEWNSIGPVLATSVLQKFCSLTLYDYTHLTIIGHISRCGITVHSDKVFYPIRHWDWNLYMDPTNMISSVIQHLKNTTYAFHVWNHKSANTQIQVGSQQPYGILADQNCAPVYRQCGQFF</sequence>
<dbReference type="InterPro" id="IPR051981">
    <property type="entry name" value="Glycosyltransf_32"/>
</dbReference>
<gene>
    <name evidence="8" type="primary">A4galt_1</name>
    <name evidence="9" type="synonym">A4galt_0</name>
    <name evidence="9" type="ORF">CM83_14506</name>
    <name evidence="8" type="ORF">CM83_14507</name>
</gene>
<protein>
    <submittedName>
        <fullName evidence="8">Lactosylceramide 4-alpha-galactosyltransferase</fullName>
    </submittedName>
</protein>
<accession>A0A0A9Y9Z2</accession>
<evidence type="ECO:0000313" key="8">
    <source>
        <dbReference type="EMBL" id="JAG27913.1"/>
    </source>
</evidence>
<evidence type="ECO:0000256" key="1">
    <source>
        <dbReference type="ARBA" id="ARBA00004323"/>
    </source>
</evidence>
<dbReference type="Pfam" id="PF04488">
    <property type="entry name" value="Gly_transf_sug"/>
    <property type="match status" value="1"/>
</dbReference>
<reference evidence="8" key="1">
    <citation type="journal article" date="2014" name="PLoS ONE">
        <title>Transcriptome-Based Identification of ABC Transporters in the Western Tarnished Plant Bug Lygus hesperus.</title>
        <authorList>
            <person name="Hull J.J."/>
            <person name="Chaney K."/>
            <person name="Geib S.M."/>
            <person name="Fabrick J.A."/>
            <person name="Brent C.S."/>
            <person name="Walsh D."/>
            <person name="Lavine L.C."/>
        </authorList>
    </citation>
    <scope>NUCLEOTIDE SEQUENCE</scope>
</reference>
<dbReference type="AlphaFoldDB" id="A0A0A9Y9Z2"/>
<dbReference type="EMBL" id="GBRD01004214">
    <property type="protein sequence ID" value="JAG61607.1"/>
    <property type="molecule type" value="Transcribed_RNA"/>
</dbReference>
<evidence type="ECO:0000313" key="10">
    <source>
        <dbReference type="EMBL" id="JAG61607.1"/>
    </source>
</evidence>
<evidence type="ECO:0000256" key="4">
    <source>
        <dbReference type="ARBA" id="ARBA00022679"/>
    </source>
</evidence>
<dbReference type="Pfam" id="PF04572">
    <property type="entry name" value="Gb3_synth"/>
    <property type="match status" value="1"/>
</dbReference>
<evidence type="ECO:0000256" key="3">
    <source>
        <dbReference type="ARBA" id="ARBA00022676"/>
    </source>
</evidence>
<dbReference type="InterPro" id="IPR007652">
    <property type="entry name" value="A1-4-GlycosylTfrase_dom"/>
</dbReference>
<evidence type="ECO:0000259" key="7">
    <source>
        <dbReference type="Pfam" id="PF04572"/>
    </source>
</evidence>
<dbReference type="InterPro" id="IPR029044">
    <property type="entry name" value="Nucleotide-diphossugar_trans"/>
</dbReference>
<dbReference type="InterPro" id="IPR007577">
    <property type="entry name" value="GlycoTrfase_DXD_sugar-bd_CS"/>
</dbReference>
<comment type="similarity">
    <text evidence="2">Belongs to the glycosyltransferase 32 family.</text>
</comment>
<evidence type="ECO:0000313" key="9">
    <source>
        <dbReference type="EMBL" id="JAG27914.1"/>
    </source>
</evidence>
<dbReference type="PANTHER" id="PTHR12042:SF21">
    <property type="entry name" value="ALPHA1,4-GALACTOSYLTRANSFERASE 1-RELATED"/>
    <property type="match status" value="1"/>
</dbReference>
<feature type="domain" description="Alpha 1,4-glycosyltransferase" evidence="7">
    <location>
        <begin position="244"/>
        <end position="378"/>
    </location>
</feature>
<keyword evidence="5" id="KW-0333">Golgi apparatus</keyword>
<evidence type="ECO:0000256" key="2">
    <source>
        <dbReference type="ARBA" id="ARBA00009003"/>
    </source>
</evidence>
<dbReference type="EMBL" id="GBHO01015690">
    <property type="protein sequence ID" value="JAG27914.1"/>
    <property type="molecule type" value="Transcribed_RNA"/>
</dbReference>
<proteinExistence type="inferred from homology"/>
<dbReference type="GO" id="GO:0016758">
    <property type="term" value="F:hexosyltransferase activity"/>
    <property type="evidence" value="ECO:0007669"/>
    <property type="project" value="TreeGrafter"/>
</dbReference>
<dbReference type="EMBL" id="GBHO01015691">
    <property type="protein sequence ID" value="JAG27913.1"/>
    <property type="molecule type" value="Transcribed_RNA"/>
</dbReference>
<dbReference type="PANTHER" id="PTHR12042">
    <property type="entry name" value="LACTOSYLCERAMIDE 4-ALPHA-GALACTOSYLTRANSFERASE ALPHA- 1,4-GALACTOSYLTRANSFERASE"/>
    <property type="match status" value="1"/>
</dbReference>
<comment type="subcellular location">
    <subcellularLocation>
        <location evidence="1">Golgi apparatus membrane</location>
        <topology evidence="1">Single-pass type II membrane protein</topology>
    </subcellularLocation>
</comment>
<keyword evidence="4 8" id="KW-0808">Transferase</keyword>
<organism evidence="8">
    <name type="scientific">Lygus hesperus</name>
    <name type="common">Western plant bug</name>
    <dbReference type="NCBI Taxonomy" id="30085"/>
    <lineage>
        <taxon>Eukaryota</taxon>
        <taxon>Metazoa</taxon>
        <taxon>Ecdysozoa</taxon>
        <taxon>Arthropoda</taxon>
        <taxon>Hexapoda</taxon>
        <taxon>Insecta</taxon>
        <taxon>Pterygota</taxon>
        <taxon>Neoptera</taxon>
        <taxon>Paraneoptera</taxon>
        <taxon>Hemiptera</taxon>
        <taxon>Heteroptera</taxon>
        <taxon>Panheteroptera</taxon>
        <taxon>Cimicomorpha</taxon>
        <taxon>Miridae</taxon>
        <taxon>Mirini</taxon>
        <taxon>Lygus</taxon>
    </lineage>
</organism>
<dbReference type="Gene3D" id="3.90.550.20">
    <property type="match status" value="1"/>
</dbReference>
<evidence type="ECO:0000256" key="6">
    <source>
        <dbReference type="ARBA" id="ARBA00023136"/>
    </source>
</evidence>
<keyword evidence="3 8" id="KW-0328">Glycosyltransferase</keyword>
<reference evidence="8" key="2">
    <citation type="submission" date="2014-07" db="EMBL/GenBank/DDBJ databases">
        <authorList>
            <person name="Hull J."/>
        </authorList>
    </citation>
    <scope>NUCLEOTIDE SEQUENCE</scope>
</reference>
<dbReference type="GO" id="GO:0006688">
    <property type="term" value="P:glycosphingolipid biosynthetic process"/>
    <property type="evidence" value="ECO:0007669"/>
    <property type="project" value="TreeGrafter"/>
</dbReference>
<reference evidence="10" key="3">
    <citation type="submission" date="2014-09" db="EMBL/GenBank/DDBJ databases">
        <authorList>
            <person name="Magalhaes I.L.F."/>
            <person name="Oliveira U."/>
            <person name="Santos F.R."/>
            <person name="Vidigal T.H.D.A."/>
            <person name="Brescovit A.D."/>
            <person name="Santos A.J."/>
        </authorList>
    </citation>
    <scope>NUCLEOTIDE SEQUENCE</scope>
</reference>
<evidence type="ECO:0000256" key="5">
    <source>
        <dbReference type="ARBA" id="ARBA00023034"/>
    </source>
</evidence>
<name>A0A0A9Y9Z2_LYGHE</name>
<dbReference type="GO" id="GO:0000139">
    <property type="term" value="C:Golgi membrane"/>
    <property type="evidence" value="ECO:0007669"/>
    <property type="project" value="UniProtKB-SubCell"/>
</dbReference>
<dbReference type="SUPFAM" id="SSF53448">
    <property type="entry name" value="Nucleotide-diphospho-sugar transferases"/>
    <property type="match status" value="1"/>
</dbReference>